<dbReference type="Proteomes" id="UP000033856">
    <property type="component" value="Unassembled WGS sequence"/>
</dbReference>
<evidence type="ECO:0000313" key="3">
    <source>
        <dbReference type="Proteomes" id="UP000033856"/>
    </source>
</evidence>
<feature type="transmembrane region" description="Helical" evidence="1">
    <location>
        <begin position="71"/>
        <end position="89"/>
    </location>
</feature>
<accession>A0A0G0XGK8</accession>
<evidence type="ECO:0000256" key="1">
    <source>
        <dbReference type="SAM" id="Phobius"/>
    </source>
</evidence>
<keyword evidence="1" id="KW-1133">Transmembrane helix</keyword>
<evidence type="ECO:0008006" key="4">
    <source>
        <dbReference type="Google" id="ProtNLM"/>
    </source>
</evidence>
<gene>
    <name evidence="2" type="ORF">UU83_C0033G0006</name>
</gene>
<dbReference type="Pfam" id="PF09997">
    <property type="entry name" value="DUF2238"/>
    <property type="match status" value="1"/>
</dbReference>
<feature type="transmembrane region" description="Helical" evidence="1">
    <location>
        <begin position="12"/>
        <end position="32"/>
    </location>
</feature>
<proteinExistence type="predicted"/>
<keyword evidence="1" id="KW-0472">Membrane</keyword>
<dbReference type="AlphaFoldDB" id="A0A0G0XGK8"/>
<evidence type="ECO:0000313" key="2">
    <source>
        <dbReference type="EMBL" id="KKS24025.1"/>
    </source>
</evidence>
<reference evidence="2 3" key="1">
    <citation type="journal article" date="2015" name="Nature">
        <title>rRNA introns, odd ribosomes, and small enigmatic genomes across a large radiation of phyla.</title>
        <authorList>
            <person name="Brown C.T."/>
            <person name="Hug L.A."/>
            <person name="Thomas B.C."/>
            <person name="Sharon I."/>
            <person name="Castelle C.J."/>
            <person name="Singh A."/>
            <person name="Wilkins M.J."/>
            <person name="Williams K.H."/>
            <person name="Banfield J.F."/>
        </authorList>
    </citation>
    <scope>NUCLEOTIDE SEQUENCE [LARGE SCALE GENOMIC DNA]</scope>
</reference>
<organism evidence="2 3">
    <name type="scientific">Candidatus Jorgensenbacteria bacterium GW2011_GWF2_41_8</name>
    <dbReference type="NCBI Taxonomy" id="1618667"/>
    <lineage>
        <taxon>Bacteria</taxon>
        <taxon>Candidatus Joergenseniibacteriota</taxon>
    </lineage>
</organism>
<comment type="caution">
    <text evidence="2">The sequence shown here is derived from an EMBL/GenBank/DDBJ whole genome shotgun (WGS) entry which is preliminary data.</text>
</comment>
<keyword evidence="1" id="KW-0812">Transmembrane</keyword>
<dbReference type="InterPro" id="IPR014509">
    <property type="entry name" value="YjdF-like"/>
</dbReference>
<protein>
    <recommendedName>
        <fullName evidence="4">VanZ-like domain-containing protein</fullName>
    </recommendedName>
</protein>
<feature type="transmembrane region" description="Helical" evidence="1">
    <location>
        <begin position="120"/>
        <end position="138"/>
    </location>
</feature>
<sequence length="141" mass="15918">MIMKIDYAKFKMPVLAGLAVIFVGAFVAEWFYLYDIRYFDKLLHLSGGIISAWFFSVFFRKELGISSKFRAIIIILSATGFVGILWEFAEYISGAYVSQIAPIVAHYMFIGDLVDTLGDILTDLTGGLGFSLSLIFRLKFR</sequence>
<name>A0A0G0XGK8_9BACT</name>
<feature type="transmembrane region" description="Helical" evidence="1">
    <location>
        <begin position="38"/>
        <end position="59"/>
    </location>
</feature>
<dbReference type="EMBL" id="LCCD01000033">
    <property type="protein sequence ID" value="KKS24025.1"/>
    <property type="molecule type" value="Genomic_DNA"/>
</dbReference>